<dbReference type="Proteomes" id="UP000006038">
    <property type="component" value="Chromosome 7"/>
</dbReference>
<comment type="function">
    <text evidence="1">Probably involved in the defense reaction of plants against pathogens.</text>
</comment>
<reference evidence="5" key="2">
    <citation type="submission" date="2013-04" db="UniProtKB">
        <authorList>
            <consortium name="EnsemblPlants"/>
        </authorList>
    </citation>
    <scope>IDENTIFICATION</scope>
</reference>
<dbReference type="HOGENOM" id="CLU_035730_8_1_1"/>
<dbReference type="eggNOG" id="KOG3017">
    <property type="taxonomic scope" value="Eukaryota"/>
</dbReference>
<feature type="signal peptide" evidence="3">
    <location>
        <begin position="1"/>
        <end position="22"/>
    </location>
</feature>
<feature type="chain" id="PRO_5003773927" description="SCP domain-containing protein" evidence="3">
    <location>
        <begin position="23"/>
        <end position="163"/>
    </location>
</feature>
<keyword evidence="3" id="KW-0732">Signal</keyword>
<accession>J3MIB7</accession>
<evidence type="ECO:0000256" key="1">
    <source>
        <dbReference type="ARBA" id="ARBA00003143"/>
    </source>
</evidence>
<dbReference type="PROSITE" id="PS01009">
    <property type="entry name" value="CRISP_1"/>
    <property type="match status" value="1"/>
</dbReference>
<dbReference type="Pfam" id="PF00188">
    <property type="entry name" value="CAP"/>
    <property type="match status" value="1"/>
</dbReference>
<dbReference type="OrthoDB" id="690563at2759"/>
<dbReference type="CDD" id="cd05381">
    <property type="entry name" value="CAP_PR-1"/>
    <property type="match status" value="1"/>
</dbReference>
<sequence length="163" mass="17334">MEKGASFALVMAMAVLVSTSTAQNTIADIVTPLHNGARSAVGVPALSWDDNLAAYAQSWANQRAGDCSLVHSDRNNYQYGENLAAGQTLTAAEAVNMWVAEKSSYDYASNSCVGGKMCGHYTQVVWRDTTAVGCAGVVCGGNRGVFFTCNYYPAGNVQNQRPY</sequence>
<dbReference type="AlphaFoldDB" id="J3MIB7"/>
<dbReference type="InterPro" id="IPR002413">
    <property type="entry name" value="V5_allergen-like"/>
</dbReference>
<keyword evidence="2" id="KW-0568">Pathogenesis-related protein</keyword>
<reference evidence="5" key="1">
    <citation type="journal article" date="2013" name="Nat. Commun.">
        <title>Whole-genome sequencing of Oryza brachyantha reveals mechanisms underlying Oryza genome evolution.</title>
        <authorList>
            <person name="Chen J."/>
            <person name="Huang Q."/>
            <person name="Gao D."/>
            <person name="Wang J."/>
            <person name="Lang Y."/>
            <person name="Liu T."/>
            <person name="Li B."/>
            <person name="Bai Z."/>
            <person name="Luis Goicoechea J."/>
            <person name="Liang C."/>
            <person name="Chen C."/>
            <person name="Zhang W."/>
            <person name="Sun S."/>
            <person name="Liao Y."/>
            <person name="Zhang X."/>
            <person name="Yang L."/>
            <person name="Song C."/>
            <person name="Wang M."/>
            <person name="Shi J."/>
            <person name="Liu G."/>
            <person name="Liu J."/>
            <person name="Zhou H."/>
            <person name="Zhou W."/>
            <person name="Yu Q."/>
            <person name="An N."/>
            <person name="Chen Y."/>
            <person name="Cai Q."/>
            <person name="Wang B."/>
            <person name="Liu B."/>
            <person name="Min J."/>
            <person name="Huang Y."/>
            <person name="Wu H."/>
            <person name="Li Z."/>
            <person name="Zhang Y."/>
            <person name="Yin Y."/>
            <person name="Song W."/>
            <person name="Jiang J."/>
            <person name="Jackson S.A."/>
            <person name="Wing R.A."/>
            <person name="Wang J."/>
            <person name="Chen M."/>
        </authorList>
    </citation>
    <scope>NUCLEOTIDE SEQUENCE [LARGE SCALE GENOMIC DNA]</scope>
    <source>
        <strain evidence="5">cv. IRGC 101232</strain>
    </source>
</reference>
<dbReference type="PRINTS" id="PR00837">
    <property type="entry name" value="V5TPXLIKE"/>
</dbReference>
<dbReference type="GO" id="GO:0005576">
    <property type="term" value="C:extracellular region"/>
    <property type="evidence" value="ECO:0007669"/>
    <property type="project" value="InterPro"/>
</dbReference>
<dbReference type="SUPFAM" id="SSF55797">
    <property type="entry name" value="PR-1-like"/>
    <property type="match status" value="1"/>
</dbReference>
<evidence type="ECO:0000256" key="3">
    <source>
        <dbReference type="SAM" id="SignalP"/>
    </source>
</evidence>
<dbReference type="InterPro" id="IPR018244">
    <property type="entry name" value="Allrgn_V5/Tpx1_CS"/>
</dbReference>
<evidence type="ECO:0000259" key="4">
    <source>
        <dbReference type="SMART" id="SM00198"/>
    </source>
</evidence>
<dbReference type="EnsemblPlants" id="OB07G11490.1">
    <property type="protein sequence ID" value="OB07G11490.1"/>
    <property type="gene ID" value="OB07G11490"/>
</dbReference>
<feature type="domain" description="SCP" evidence="4">
    <location>
        <begin position="24"/>
        <end position="159"/>
    </location>
</feature>
<dbReference type="FunFam" id="3.40.33.10:FF:000004">
    <property type="entry name" value="CAP, cysteine-rich secretory protein, antigen 5"/>
    <property type="match status" value="1"/>
</dbReference>
<name>J3MIB7_ORYBR</name>
<protein>
    <recommendedName>
        <fullName evidence="4">SCP domain-containing protein</fullName>
    </recommendedName>
</protein>
<dbReference type="InterPro" id="IPR001283">
    <property type="entry name" value="CRISP-related"/>
</dbReference>
<evidence type="ECO:0000313" key="6">
    <source>
        <dbReference type="Proteomes" id="UP000006038"/>
    </source>
</evidence>
<dbReference type="PROSITE" id="PS01010">
    <property type="entry name" value="CRISP_2"/>
    <property type="match status" value="1"/>
</dbReference>
<evidence type="ECO:0000256" key="2">
    <source>
        <dbReference type="ARBA" id="ARBA00023265"/>
    </source>
</evidence>
<dbReference type="PRINTS" id="PR00838">
    <property type="entry name" value="V5ALLERGEN"/>
</dbReference>
<dbReference type="InterPro" id="IPR035940">
    <property type="entry name" value="CAP_sf"/>
</dbReference>
<keyword evidence="6" id="KW-1185">Reference proteome</keyword>
<dbReference type="SMART" id="SM00198">
    <property type="entry name" value="SCP"/>
    <property type="match status" value="1"/>
</dbReference>
<dbReference type="GeneID" id="102700072"/>
<dbReference type="OMA" id="GPACGHY"/>
<dbReference type="Gene3D" id="3.40.33.10">
    <property type="entry name" value="CAP"/>
    <property type="match status" value="1"/>
</dbReference>
<dbReference type="KEGG" id="obr:102700072"/>
<keyword evidence="2" id="KW-0611">Plant defense</keyword>
<proteinExistence type="predicted"/>
<evidence type="ECO:0000313" key="5">
    <source>
        <dbReference type="EnsemblPlants" id="OB07G11490.1"/>
    </source>
</evidence>
<organism evidence="5">
    <name type="scientific">Oryza brachyantha</name>
    <name type="common">malo sina</name>
    <dbReference type="NCBI Taxonomy" id="4533"/>
    <lineage>
        <taxon>Eukaryota</taxon>
        <taxon>Viridiplantae</taxon>
        <taxon>Streptophyta</taxon>
        <taxon>Embryophyta</taxon>
        <taxon>Tracheophyta</taxon>
        <taxon>Spermatophyta</taxon>
        <taxon>Magnoliopsida</taxon>
        <taxon>Liliopsida</taxon>
        <taxon>Poales</taxon>
        <taxon>Poaceae</taxon>
        <taxon>BOP clade</taxon>
        <taxon>Oryzoideae</taxon>
        <taxon>Oryzeae</taxon>
        <taxon>Oryzinae</taxon>
        <taxon>Oryza</taxon>
    </lineage>
</organism>
<dbReference type="PANTHER" id="PTHR10334">
    <property type="entry name" value="CYSTEINE-RICH SECRETORY PROTEIN-RELATED"/>
    <property type="match status" value="1"/>
</dbReference>
<dbReference type="InterPro" id="IPR014044">
    <property type="entry name" value="CAP_dom"/>
</dbReference>
<dbReference type="Gramene" id="OB07G11490.1">
    <property type="protein sequence ID" value="OB07G11490.1"/>
    <property type="gene ID" value="OB07G11490"/>
</dbReference>